<feature type="transmembrane region" description="Helical" evidence="1">
    <location>
        <begin position="84"/>
        <end position="106"/>
    </location>
</feature>
<dbReference type="AlphaFoldDB" id="A0A060RE88"/>
<proteinExistence type="predicted"/>
<evidence type="ECO:0008006" key="4">
    <source>
        <dbReference type="Google" id="ProtNLM"/>
    </source>
</evidence>
<accession>A0A060RE88</accession>
<name>A0A060RE88_9BACT</name>
<keyword evidence="1" id="KW-0472">Membrane</keyword>
<keyword evidence="1" id="KW-1133">Transmembrane helix</keyword>
<evidence type="ECO:0000313" key="2">
    <source>
        <dbReference type="EMBL" id="CDN32489.1"/>
    </source>
</evidence>
<dbReference type="Pfam" id="PF14126">
    <property type="entry name" value="DUF4293"/>
    <property type="match status" value="1"/>
</dbReference>
<keyword evidence="3" id="KW-1185">Reference proteome</keyword>
<gene>
    <name evidence="2" type="ORF">BN938_2419</name>
</gene>
<organism evidence="2 3">
    <name type="scientific">Mucinivorans hirudinis</name>
    <dbReference type="NCBI Taxonomy" id="1433126"/>
    <lineage>
        <taxon>Bacteria</taxon>
        <taxon>Pseudomonadati</taxon>
        <taxon>Bacteroidota</taxon>
        <taxon>Bacteroidia</taxon>
        <taxon>Bacteroidales</taxon>
        <taxon>Rikenellaceae</taxon>
        <taxon>Mucinivorans</taxon>
    </lineage>
</organism>
<reference evidence="2 3" key="1">
    <citation type="journal article" date="2015" name="Genome Announc.">
        <title>Complete Genome Sequence of the Novel Leech Symbiont Mucinivorans hirudinis M3T.</title>
        <authorList>
            <person name="Nelson M.C."/>
            <person name="Bomar L."/>
            <person name="Graf J."/>
        </authorList>
    </citation>
    <scope>NUCLEOTIDE SEQUENCE [LARGE SCALE GENOMIC DNA]</scope>
    <source>
        <strain evidence="3">M3</strain>
    </source>
</reference>
<evidence type="ECO:0000313" key="3">
    <source>
        <dbReference type="Proteomes" id="UP000027616"/>
    </source>
</evidence>
<dbReference type="EMBL" id="HG934468">
    <property type="protein sequence ID" value="CDN32489.1"/>
    <property type="molecule type" value="Genomic_DNA"/>
</dbReference>
<feature type="transmembrane region" description="Helical" evidence="1">
    <location>
        <begin position="118"/>
        <end position="140"/>
    </location>
</feature>
<sequence>MLFLPLATMDYTASTPGVELETAADGTITKTSTISQSTLELNVWGLYIDSAQHTELIYLTLLVFATAALSLVNILLFKRHWLQVRLCFVLAILLLGILLFEGMYIYKLQGIASTQPYAAVKYSVTLLFPALSLVLTWLAYKGVVRDIALLRSYERIR</sequence>
<protein>
    <recommendedName>
        <fullName evidence="4">DUF4293 family protein</fullName>
    </recommendedName>
</protein>
<dbReference type="InterPro" id="IPR025635">
    <property type="entry name" value="DUF4293"/>
</dbReference>
<feature type="transmembrane region" description="Helical" evidence="1">
    <location>
        <begin position="56"/>
        <end position="77"/>
    </location>
</feature>
<evidence type="ECO:0000256" key="1">
    <source>
        <dbReference type="SAM" id="Phobius"/>
    </source>
</evidence>
<keyword evidence="1" id="KW-0812">Transmembrane</keyword>
<dbReference type="HOGENOM" id="CLU_1675894_0_0_10"/>
<dbReference type="KEGG" id="rbc:BN938_2419"/>
<dbReference type="Proteomes" id="UP000027616">
    <property type="component" value="Chromosome I"/>
</dbReference>
<dbReference type="eggNOG" id="ENOG503333M">
    <property type="taxonomic scope" value="Bacteria"/>
</dbReference>